<dbReference type="Proteomes" id="UP001140562">
    <property type="component" value="Unassembled WGS sequence"/>
</dbReference>
<accession>A0A9W8X5E3</accession>
<gene>
    <name evidence="2" type="ORF">N0V87_002351</name>
</gene>
<dbReference type="OrthoDB" id="5275938at2759"/>
<keyword evidence="3" id="KW-1185">Reference proteome</keyword>
<proteinExistence type="predicted"/>
<feature type="region of interest" description="Disordered" evidence="1">
    <location>
        <begin position="1"/>
        <end position="61"/>
    </location>
</feature>
<dbReference type="AlphaFoldDB" id="A0A9W8X5E3"/>
<dbReference type="EMBL" id="JAPEUV010000015">
    <property type="protein sequence ID" value="KAJ4340690.1"/>
    <property type="molecule type" value="Genomic_DNA"/>
</dbReference>
<organism evidence="2 3">
    <name type="scientific">Didymella glomerata</name>
    <dbReference type="NCBI Taxonomy" id="749621"/>
    <lineage>
        <taxon>Eukaryota</taxon>
        <taxon>Fungi</taxon>
        <taxon>Dikarya</taxon>
        <taxon>Ascomycota</taxon>
        <taxon>Pezizomycotina</taxon>
        <taxon>Dothideomycetes</taxon>
        <taxon>Pleosporomycetidae</taxon>
        <taxon>Pleosporales</taxon>
        <taxon>Pleosporineae</taxon>
        <taxon>Didymellaceae</taxon>
        <taxon>Didymella</taxon>
    </lineage>
</organism>
<name>A0A9W8X5E3_9PLEO</name>
<evidence type="ECO:0000313" key="2">
    <source>
        <dbReference type="EMBL" id="KAJ4340690.1"/>
    </source>
</evidence>
<reference evidence="2" key="1">
    <citation type="submission" date="2022-10" db="EMBL/GenBank/DDBJ databases">
        <title>Tapping the CABI collections for fungal endophytes: first genome assemblies for Collariella, Neodidymelliopsis, Ascochyta clinopodiicola, Didymella pomorum, Didymosphaeria variabile, Neocosmospora piperis and Neocucurbitaria cava.</title>
        <authorList>
            <person name="Hill R."/>
        </authorList>
    </citation>
    <scope>NUCLEOTIDE SEQUENCE</scope>
    <source>
        <strain evidence="2">IMI 360193</strain>
    </source>
</reference>
<evidence type="ECO:0008006" key="4">
    <source>
        <dbReference type="Google" id="ProtNLM"/>
    </source>
</evidence>
<dbReference type="SUPFAM" id="SSF54695">
    <property type="entry name" value="POZ domain"/>
    <property type="match status" value="1"/>
</dbReference>
<dbReference type="Gene3D" id="3.30.710.10">
    <property type="entry name" value="Potassium Channel Kv1.1, Chain A"/>
    <property type="match status" value="1"/>
</dbReference>
<feature type="compositionally biased region" description="Low complexity" evidence="1">
    <location>
        <begin position="1"/>
        <end position="20"/>
    </location>
</feature>
<sequence>MATTNSDTADSADAAGSHATESSTASADGTTIPTSHLSANMFGTTTEQGPGPATSSMPDLKRKATDPELKIITIDSHYDLTLIVGTPGSLGGQAAFRVNKGSLRHANDIWEEMLTGAWAEKSQSEIAFPDDVPWAFVQILHRAHMKMDKLSTTMNLAEMSALAVITDKYNLVKLVRMVVDLKGWLAGVRYSVWRKWPAEASFQEWAFITHVLQIESDYEYLVNRLAVEVEVDEKDVSFFHTNSTKKTKIRSDLPDRILGE</sequence>
<protein>
    <recommendedName>
        <fullName evidence="4">BTB domain-containing protein</fullName>
    </recommendedName>
</protein>
<evidence type="ECO:0000256" key="1">
    <source>
        <dbReference type="SAM" id="MobiDB-lite"/>
    </source>
</evidence>
<comment type="caution">
    <text evidence="2">The sequence shown here is derived from an EMBL/GenBank/DDBJ whole genome shotgun (WGS) entry which is preliminary data.</text>
</comment>
<dbReference type="InterPro" id="IPR011333">
    <property type="entry name" value="SKP1/BTB/POZ_sf"/>
</dbReference>
<feature type="compositionally biased region" description="Polar residues" evidence="1">
    <location>
        <begin position="21"/>
        <end position="57"/>
    </location>
</feature>
<evidence type="ECO:0000313" key="3">
    <source>
        <dbReference type="Proteomes" id="UP001140562"/>
    </source>
</evidence>